<dbReference type="GeneID" id="120273537"/>
<evidence type="ECO:0000313" key="1">
    <source>
        <dbReference type="Proteomes" id="UP001515500"/>
    </source>
</evidence>
<dbReference type="InterPro" id="IPR004252">
    <property type="entry name" value="Probable_transposase_24"/>
</dbReference>
<dbReference type="RefSeq" id="XP_039136103.1">
    <property type="nucleotide sequence ID" value="XM_039280169.1"/>
</dbReference>
<accession>A0AB40C8F9</accession>
<organism evidence="1 2">
    <name type="scientific">Dioscorea cayennensis subsp. rotundata</name>
    <name type="common">White Guinea yam</name>
    <name type="synonym">Dioscorea rotundata</name>
    <dbReference type="NCBI Taxonomy" id="55577"/>
    <lineage>
        <taxon>Eukaryota</taxon>
        <taxon>Viridiplantae</taxon>
        <taxon>Streptophyta</taxon>
        <taxon>Embryophyta</taxon>
        <taxon>Tracheophyta</taxon>
        <taxon>Spermatophyta</taxon>
        <taxon>Magnoliopsida</taxon>
        <taxon>Liliopsida</taxon>
        <taxon>Dioscoreales</taxon>
        <taxon>Dioscoreaceae</taxon>
        <taxon>Dioscorea</taxon>
    </lineage>
</organism>
<dbReference type="Pfam" id="PF03004">
    <property type="entry name" value="Transposase_24"/>
    <property type="match status" value="1"/>
</dbReference>
<proteinExistence type="predicted"/>
<gene>
    <name evidence="2" type="primary">LOC120273537</name>
</gene>
<evidence type="ECO:0000313" key="2">
    <source>
        <dbReference type="RefSeq" id="XP_039136103.1"/>
    </source>
</evidence>
<keyword evidence="1" id="KW-1185">Reference proteome</keyword>
<name>A0AB40C8F9_DIOCR</name>
<dbReference type="AlphaFoldDB" id="A0AB40C8F9"/>
<sequence length="132" mass="14737">MDRGMEFSEFKTRYENATVNRLTEITGPGSGISWHTGGSISHVSHADRLRSRLGRDPRPFELFKVTHTKKGTSMLVDARAQSIKERYLEHVEQVSQTQEGHDKLPIVDETALYYEAVGGGKKSQVYGIGSQA</sequence>
<dbReference type="Proteomes" id="UP001515500">
    <property type="component" value="Chromosome 2"/>
</dbReference>
<reference evidence="2" key="1">
    <citation type="submission" date="2025-08" db="UniProtKB">
        <authorList>
            <consortium name="RefSeq"/>
        </authorList>
    </citation>
    <scope>IDENTIFICATION</scope>
</reference>
<protein>
    <submittedName>
        <fullName evidence="2">Uncharacterized protein LOC120273537</fullName>
    </submittedName>
</protein>